<evidence type="ECO:0008006" key="4">
    <source>
        <dbReference type="Google" id="ProtNLM"/>
    </source>
</evidence>
<accession>A0A1Q2CNY5</accession>
<dbReference type="OrthoDB" id="3733964at2"/>
<dbReference type="KEGG" id="tes:BW730_10260"/>
<feature type="region of interest" description="Disordered" evidence="1">
    <location>
        <begin position="112"/>
        <end position="168"/>
    </location>
</feature>
<dbReference type="AlphaFoldDB" id="A0A1Q2CNY5"/>
<dbReference type="Proteomes" id="UP000188145">
    <property type="component" value="Chromosome"/>
</dbReference>
<reference evidence="3" key="1">
    <citation type="submission" date="2017-02" db="EMBL/GenBank/DDBJ databases">
        <title>Tessaracoccus aquaemaris sp. nov., isolated from the intestine of a Korean rockfish, Sebastes schlegelii, in a marine aquaculture pond.</title>
        <authorList>
            <person name="Tak E.J."/>
            <person name="Bae J.-W."/>
        </authorList>
    </citation>
    <scope>NUCLEOTIDE SEQUENCE [LARGE SCALE GENOMIC DNA]</scope>
    <source>
        <strain evidence="3">NSG39</strain>
    </source>
</reference>
<evidence type="ECO:0000313" key="2">
    <source>
        <dbReference type="EMBL" id="AQP47819.1"/>
    </source>
</evidence>
<name>A0A1Q2CNY5_9ACTN</name>
<protein>
    <recommendedName>
        <fullName evidence="4">DivIVA domain-containing protein</fullName>
    </recommendedName>
</protein>
<dbReference type="RefSeq" id="WP_077686154.1">
    <property type="nucleotide sequence ID" value="NZ_CP019606.1"/>
</dbReference>
<keyword evidence="3" id="KW-1185">Reference proteome</keyword>
<organism evidence="2 3">
    <name type="scientific">Tessaracoccus aquimaris</name>
    <dbReference type="NCBI Taxonomy" id="1332264"/>
    <lineage>
        <taxon>Bacteria</taxon>
        <taxon>Bacillati</taxon>
        <taxon>Actinomycetota</taxon>
        <taxon>Actinomycetes</taxon>
        <taxon>Propionibacteriales</taxon>
        <taxon>Propionibacteriaceae</taxon>
        <taxon>Tessaracoccus</taxon>
    </lineage>
</organism>
<sequence>MWIAIVIVGLVVLGLAAYAALGRLGEMRPDAITDSPKGRVPEGQVDAEFMQGLVIPLRTNGYSPQQVDAFLGEVIAGTAGPAVDARFDVVRRGYDMSVVDDILDRVTARERQEQGVGEAPGAPFVDANPLVDPTTDAAFRPVPETAFDDAEDVATPQRGLPEDTDRPA</sequence>
<evidence type="ECO:0000313" key="3">
    <source>
        <dbReference type="Proteomes" id="UP000188145"/>
    </source>
</evidence>
<dbReference type="STRING" id="1332264.BW730_10260"/>
<evidence type="ECO:0000256" key="1">
    <source>
        <dbReference type="SAM" id="MobiDB-lite"/>
    </source>
</evidence>
<dbReference type="EMBL" id="CP019606">
    <property type="protein sequence ID" value="AQP47819.1"/>
    <property type="molecule type" value="Genomic_DNA"/>
</dbReference>
<proteinExistence type="predicted"/>
<gene>
    <name evidence="2" type="ORF">BW730_10260</name>
</gene>